<protein>
    <submittedName>
        <fullName evidence="1">Uncharacterized protein</fullName>
    </submittedName>
</protein>
<reference evidence="1 2" key="2">
    <citation type="journal article" date="2022" name="Mol. Ecol. Resour.">
        <title>The genomes of chicory, endive, great burdock and yacon provide insights into Asteraceae paleo-polyploidization history and plant inulin production.</title>
        <authorList>
            <person name="Fan W."/>
            <person name="Wang S."/>
            <person name="Wang H."/>
            <person name="Wang A."/>
            <person name="Jiang F."/>
            <person name="Liu H."/>
            <person name="Zhao H."/>
            <person name="Xu D."/>
            <person name="Zhang Y."/>
        </authorList>
    </citation>
    <scope>NUCLEOTIDE SEQUENCE [LARGE SCALE GENOMIC DNA]</scope>
    <source>
        <strain evidence="2">cv. Punajuju</strain>
        <tissue evidence="1">Leaves</tissue>
    </source>
</reference>
<organism evidence="1 2">
    <name type="scientific">Cichorium intybus</name>
    <name type="common">Chicory</name>
    <dbReference type="NCBI Taxonomy" id="13427"/>
    <lineage>
        <taxon>Eukaryota</taxon>
        <taxon>Viridiplantae</taxon>
        <taxon>Streptophyta</taxon>
        <taxon>Embryophyta</taxon>
        <taxon>Tracheophyta</taxon>
        <taxon>Spermatophyta</taxon>
        <taxon>Magnoliopsida</taxon>
        <taxon>eudicotyledons</taxon>
        <taxon>Gunneridae</taxon>
        <taxon>Pentapetalae</taxon>
        <taxon>asterids</taxon>
        <taxon>campanulids</taxon>
        <taxon>Asterales</taxon>
        <taxon>Asteraceae</taxon>
        <taxon>Cichorioideae</taxon>
        <taxon>Cichorieae</taxon>
        <taxon>Cichoriinae</taxon>
        <taxon>Cichorium</taxon>
    </lineage>
</organism>
<sequence>MVSWRNSASGKILWLIIMPLVLILGLMALKKSNWEIGLANYYPWGSSSVIESHSAAQGPASSENSGGSLLDRHWTAVSGDGQMAEAPSPSSSPTIPLEEDMDMQQPISKRILNSFPSFRLGSSFDLYS</sequence>
<dbReference type="Proteomes" id="UP001055811">
    <property type="component" value="Linkage Group LG06"/>
</dbReference>
<proteinExistence type="predicted"/>
<evidence type="ECO:0000313" key="2">
    <source>
        <dbReference type="Proteomes" id="UP001055811"/>
    </source>
</evidence>
<reference evidence="2" key="1">
    <citation type="journal article" date="2022" name="Mol. Ecol. Resour.">
        <title>The genomes of chicory, endive, great burdock and yacon provide insights into Asteraceae palaeo-polyploidization history and plant inulin production.</title>
        <authorList>
            <person name="Fan W."/>
            <person name="Wang S."/>
            <person name="Wang H."/>
            <person name="Wang A."/>
            <person name="Jiang F."/>
            <person name="Liu H."/>
            <person name="Zhao H."/>
            <person name="Xu D."/>
            <person name="Zhang Y."/>
        </authorList>
    </citation>
    <scope>NUCLEOTIDE SEQUENCE [LARGE SCALE GENOMIC DNA]</scope>
    <source>
        <strain evidence="2">cv. Punajuju</strain>
    </source>
</reference>
<dbReference type="EMBL" id="CM042014">
    <property type="protein sequence ID" value="KAI3724039.1"/>
    <property type="molecule type" value="Genomic_DNA"/>
</dbReference>
<gene>
    <name evidence="1" type="ORF">L2E82_35803</name>
</gene>
<name>A0ACB9BPT2_CICIN</name>
<comment type="caution">
    <text evidence="1">The sequence shown here is derived from an EMBL/GenBank/DDBJ whole genome shotgun (WGS) entry which is preliminary data.</text>
</comment>
<evidence type="ECO:0000313" key="1">
    <source>
        <dbReference type="EMBL" id="KAI3724039.1"/>
    </source>
</evidence>
<accession>A0ACB9BPT2</accession>
<keyword evidence="2" id="KW-1185">Reference proteome</keyword>